<dbReference type="InterPro" id="IPR001356">
    <property type="entry name" value="HD"/>
</dbReference>
<name>A0ABP1RV82_9HEXA</name>
<evidence type="ECO:0000256" key="1">
    <source>
        <dbReference type="ARBA" id="ARBA00004123"/>
    </source>
</evidence>
<dbReference type="InterPro" id="IPR009057">
    <property type="entry name" value="Homeodomain-like_sf"/>
</dbReference>
<feature type="region of interest" description="Disordered" evidence="4">
    <location>
        <begin position="260"/>
        <end position="281"/>
    </location>
</feature>
<dbReference type="EMBL" id="CAXLJM020000111">
    <property type="protein sequence ID" value="CAL8136404.1"/>
    <property type="molecule type" value="Genomic_DNA"/>
</dbReference>
<dbReference type="Proteomes" id="UP001642540">
    <property type="component" value="Unassembled WGS sequence"/>
</dbReference>
<organism evidence="6 7">
    <name type="scientific">Orchesella dallaii</name>
    <dbReference type="NCBI Taxonomy" id="48710"/>
    <lineage>
        <taxon>Eukaryota</taxon>
        <taxon>Metazoa</taxon>
        <taxon>Ecdysozoa</taxon>
        <taxon>Arthropoda</taxon>
        <taxon>Hexapoda</taxon>
        <taxon>Collembola</taxon>
        <taxon>Entomobryomorpha</taxon>
        <taxon>Entomobryoidea</taxon>
        <taxon>Orchesellidae</taxon>
        <taxon>Orchesellinae</taxon>
        <taxon>Orchesella</taxon>
    </lineage>
</organism>
<keyword evidence="2 3" id="KW-0539">Nucleus</keyword>
<dbReference type="CDD" id="cd00086">
    <property type="entry name" value="homeodomain"/>
    <property type="match status" value="1"/>
</dbReference>
<proteinExistence type="predicted"/>
<feature type="region of interest" description="Disordered" evidence="4">
    <location>
        <begin position="391"/>
        <end position="413"/>
    </location>
</feature>
<dbReference type="PROSITE" id="PS50071">
    <property type="entry name" value="HOMEOBOX_2"/>
    <property type="match status" value="1"/>
</dbReference>
<gene>
    <name evidence="6" type="ORF">ODALV1_LOCUS26428</name>
</gene>
<keyword evidence="2 3" id="KW-0238">DNA-binding</keyword>
<evidence type="ECO:0000256" key="4">
    <source>
        <dbReference type="SAM" id="MobiDB-lite"/>
    </source>
</evidence>
<evidence type="ECO:0000313" key="7">
    <source>
        <dbReference type="Proteomes" id="UP001642540"/>
    </source>
</evidence>
<dbReference type="Pfam" id="PF00046">
    <property type="entry name" value="Homeodomain"/>
    <property type="match status" value="1"/>
</dbReference>
<feature type="region of interest" description="Disordered" evidence="4">
    <location>
        <begin position="1"/>
        <end position="26"/>
    </location>
</feature>
<evidence type="ECO:0000313" key="6">
    <source>
        <dbReference type="EMBL" id="CAL8136404.1"/>
    </source>
</evidence>
<reference evidence="6 7" key="1">
    <citation type="submission" date="2024-08" db="EMBL/GenBank/DDBJ databases">
        <authorList>
            <person name="Cucini C."/>
            <person name="Frati F."/>
        </authorList>
    </citation>
    <scope>NUCLEOTIDE SEQUENCE [LARGE SCALE GENOMIC DNA]</scope>
</reference>
<evidence type="ECO:0000256" key="3">
    <source>
        <dbReference type="RuleBase" id="RU000682"/>
    </source>
</evidence>
<protein>
    <recommendedName>
        <fullName evidence="5">Homeobox domain-containing protein</fullName>
    </recommendedName>
</protein>
<dbReference type="Gene3D" id="1.10.10.60">
    <property type="entry name" value="Homeodomain-like"/>
    <property type="match status" value="1"/>
</dbReference>
<evidence type="ECO:0000259" key="5">
    <source>
        <dbReference type="PROSITE" id="PS50071"/>
    </source>
</evidence>
<evidence type="ECO:0000256" key="2">
    <source>
        <dbReference type="PROSITE-ProRule" id="PRU00108"/>
    </source>
</evidence>
<comment type="subcellular location">
    <subcellularLocation>
        <location evidence="1 2 3">Nucleus</location>
    </subcellularLocation>
</comment>
<comment type="caution">
    <text evidence="6">The sequence shown here is derived from an EMBL/GenBank/DDBJ whole genome shotgun (WGS) entry which is preliminary data.</text>
</comment>
<accession>A0ABP1RV82</accession>
<dbReference type="SMART" id="SM00389">
    <property type="entry name" value="HOX"/>
    <property type="match status" value="1"/>
</dbReference>
<keyword evidence="7" id="KW-1185">Reference proteome</keyword>
<feature type="domain" description="Homeobox" evidence="5">
    <location>
        <begin position="428"/>
        <end position="479"/>
    </location>
</feature>
<keyword evidence="2 3" id="KW-0371">Homeobox</keyword>
<dbReference type="SUPFAM" id="SSF46689">
    <property type="entry name" value="Homeodomain-like"/>
    <property type="match status" value="1"/>
</dbReference>
<feature type="DNA-binding region" description="Homeobox" evidence="2">
    <location>
        <begin position="430"/>
        <end position="480"/>
    </location>
</feature>
<sequence length="493" mass="53115">MKRSSKRTQNLPPEFSGAELPVTRRPRRIQEPDLDVIIEPVASAASAPCDLINFTSDLPPTSSDTTPQKQTTVSPVAAFSTPLLFPDSPLIPVISHSAPIPGPSRPFQYSPDIVLPQLPDSPEPHTRSHTAQVAQVLSNNYFPNLDYESDDSDCAFTPRKPGIFDSHRLKLAVLDALVKAKKIVTPKRLQKSPVTPYSPYLPVGPADAAINKRAAFQVPANTPTSSTQGNINKNLELDFETLLSPCGASLVTDTSSHTTTTIATTPVPSAPPLSSSNPSPALSSSTFLSSAISPLQPPAAFCIPTSPVSTKVSSPSTSPVPVITSTYSFLVPPTPHRFLPALPQLHPRPRLPPQPLLSHLLDTPPAPGTSGSTAFNSSAFSSLSQASAIPYTTPVPTSSAPGPERTPTIPPPRVPLHAFTRDTYLRYLPPHQVHALEQAYRVSPYLPSYRAEYLETAIGLSSFRIKHWFTKRRRRIQLACPCLHCSGTATTFL</sequence>